<protein>
    <submittedName>
        <fullName evidence="2">Endonuclease domain-containing protein</fullName>
    </submittedName>
</protein>
<dbReference type="EMBL" id="CP108169">
    <property type="protein sequence ID" value="WTQ75703.1"/>
    <property type="molecule type" value="Genomic_DNA"/>
</dbReference>
<accession>A0AAU1LWY7</accession>
<gene>
    <name evidence="2" type="ORF">OG222_22540</name>
</gene>
<reference evidence="2" key="1">
    <citation type="submission" date="2022-10" db="EMBL/GenBank/DDBJ databases">
        <title>The complete genomes of actinobacterial strains from the NBC collection.</title>
        <authorList>
            <person name="Joergensen T.S."/>
            <person name="Alvarez Arevalo M."/>
            <person name="Sterndorff E.B."/>
            <person name="Faurdal D."/>
            <person name="Vuksanovic O."/>
            <person name="Mourched A.-S."/>
            <person name="Charusanti P."/>
            <person name="Shaw S."/>
            <person name="Blin K."/>
            <person name="Weber T."/>
        </authorList>
    </citation>
    <scope>NUCLEOTIDE SEQUENCE</scope>
    <source>
        <strain evidence="2">NBC_00148</strain>
    </source>
</reference>
<evidence type="ECO:0000313" key="2">
    <source>
        <dbReference type="EMBL" id="WTQ75703.1"/>
    </source>
</evidence>
<keyword evidence="2" id="KW-0378">Hydrolase</keyword>
<proteinExistence type="predicted"/>
<organism evidence="2">
    <name type="scientific">Streptomyces sp. NBC_00148</name>
    <dbReference type="NCBI Taxonomy" id="2903626"/>
    <lineage>
        <taxon>Bacteria</taxon>
        <taxon>Bacillati</taxon>
        <taxon>Actinomycetota</taxon>
        <taxon>Actinomycetes</taxon>
        <taxon>Kitasatosporales</taxon>
        <taxon>Streptomycetaceae</taxon>
        <taxon>Streptomyces</taxon>
    </lineage>
</organism>
<name>A0AAU1LWY7_9ACTN</name>
<evidence type="ECO:0000256" key="1">
    <source>
        <dbReference type="SAM" id="MobiDB-lite"/>
    </source>
</evidence>
<feature type="region of interest" description="Disordered" evidence="1">
    <location>
        <begin position="1"/>
        <end position="20"/>
    </location>
</feature>
<dbReference type="SUPFAM" id="SSF52980">
    <property type="entry name" value="Restriction endonuclease-like"/>
    <property type="match status" value="1"/>
</dbReference>
<dbReference type="GO" id="GO:0004519">
    <property type="term" value="F:endonuclease activity"/>
    <property type="evidence" value="ECO:0007669"/>
    <property type="project" value="UniProtKB-KW"/>
</dbReference>
<sequence length="329" mass="36280">MIRTEAWNPPRAQETRPRRRDRELRELGALASGGILLVAEAVEAGWPPRLLNRRLHTGGWQRVHQGAWAAPGRLVDWLTRAWVVQKLQPQLVCSHRTAAALHLVELLGRPCAEAQFTDPRRGVYRRPGIRVHCAALGPADRTVRRGLCTTSPARTVGDLIRCLPRDEAVTAADSALSARTVRGVRRPPLLDTAALRTELATHRAGAARARAWLPLLDPRSGSPAETVARLRLHDAGLHPATQAVLRTPSGRTLRPDFLFPAQGLVVEVEGWAFHGSREAHAADLRRFNALQSCPEVHRILRFTANEVFHHPARFITEVRAALALAGPAD</sequence>
<dbReference type="InterPro" id="IPR011335">
    <property type="entry name" value="Restrct_endonuc-II-like"/>
</dbReference>
<keyword evidence="2" id="KW-0255">Endonuclease</keyword>
<keyword evidence="2" id="KW-0540">Nuclease</keyword>
<dbReference type="AlphaFoldDB" id="A0AAU1LWY7"/>